<comment type="caution">
    <text evidence="2">The sequence shown here is derived from an EMBL/GenBank/DDBJ whole genome shotgun (WGS) entry which is preliminary data.</text>
</comment>
<organism evidence="2 3">
    <name type="scientific">Catellatospora citrea</name>
    <dbReference type="NCBI Taxonomy" id="53366"/>
    <lineage>
        <taxon>Bacteria</taxon>
        <taxon>Bacillati</taxon>
        <taxon>Actinomycetota</taxon>
        <taxon>Actinomycetes</taxon>
        <taxon>Micromonosporales</taxon>
        <taxon>Micromonosporaceae</taxon>
        <taxon>Catellatospora</taxon>
    </lineage>
</organism>
<evidence type="ECO:0000256" key="1">
    <source>
        <dbReference type="SAM" id="Phobius"/>
    </source>
</evidence>
<feature type="transmembrane region" description="Helical" evidence="1">
    <location>
        <begin position="46"/>
        <end position="64"/>
    </location>
</feature>
<keyword evidence="1" id="KW-1133">Transmembrane helix</keyword>
<evidence type="ECO:0000313" key="2">
    <source>
        <dbReference type="EMBL" id="GIG03237.1"/>
    </source>
</evidence>
<accession>A0A8J3KHF7</accession>
<reference evidence="2 3" key="1">
    <citation type="submission" date="2021-01" db="EMBL/GenBank/DDBJ databases">
        <title>Whole genome shotgun sequence of Catellatospora citrea NBRC 14495.</title>
        <authorList>
            <person name="Komaki H."/>
            <person name="Tamura T."/>
        </authorList>
    </citation>
    <scope>NUCLEOTIDE SEQUENCE [LARGE SCALE GENOMIC DNA]</scope>
    <source>
        <strain evidence="2 3">NBRC 14495</strain>
    </source>
</reference>
<dbReference type="Proteomes" id="UP000659904">
    <property type="component" value="Unassembled WGS sequence"/>
</dbReference>
<keyword evidence="3" id="KW-1185">Reference proteome</keyword>
<dbReference type="AlphaFoldDB" id="A0A8J3KHF7"/>
<feature type="transmembrane region" description="Helical" evidence="1">
    <location>
        <begin position="21"/>
        <end position="40"/>
    </location>
</feature>
<proteinExistence type="predicted"/>
<keyword evidence="1" id="KW-0812">Transmembrane</keyword>
<protein>
    <submittedName>
        <fullName evidence="2">Uncharacterized protein</fullName>
    </submittedName>
</protein>
<dbReference type="EMBL" id="BONH01000081">
    <property type="protein sequence ID" value="GIG03237.1"/>
    <property type="molecule type" value="Genomic_DNA"/>
</dbReference>
<keyword evidence="1" id="KW-0472">Membrane</keyword>
<name>A0A8J3KHF7_9ACTN</name>
<sequence>MTMRTLSPKDLDRLVRSHRNLKISVWVVSAVMVGVLALLIANDLMLSPGCGAAVGVGIGALLLIPQRQLLSELGLSRQEAKQILRDERKRRRTAAG</sequence>
<gene>
    <name evidence="2" type="ORF">Cci01nite_83300</name>
</gene>
<evidence type="ECO:0000313" key="3">
    <source>
        <dbReference type="Proteomes" id="UP000659904"/>
    </source>
</evidence>